<keyword evidence="9" id="KW-1185">Reference proteome</keyword>
<dbReference type="SUPFAM" id="SSF57667">
    <property type="entry name" value="beta-beta-alpha zinc fingers"/>
    <property type="match status" value="2"/>
</dbReference>
<dbReference type="Proteomes" id="UP001209540">
    <property type="component" value="Unassembled WGS sequence"/>
</dbReference>
<keyword evidence="1" id="KW-0479">Metal-binding</keyword>
<evidence type="ECO:0000256" key="2">
    <source>
        <dbReference type="ARBA" id="ARBA00022737"/>
    </source>
</evidence>
<dbReference type="PROSITE" id="PS00028">
    <property type="entry name" value="ZINC_FINGER_C2H2_1"/>
    <property type="match status" value="2"/>
</dbReference>
<evidence type="ECO:0000313" key="9">
    <source>
        <dbReference type="Proteomes" id="UP001209540"/>
    </source>
</evidence>
<evidence type="ECO:0000256" key="1">
    <source>
        <dbReference type="ARBA" id="ARBA00022723"/>
    </source>
</evidence>
<evidence type="ECO:0000256" key="3">
    <source>
        <dbReference type="ARBA" id="ARBA00022771"/>
    </source>
</evidence>
<reference evidence="8" key="1">
    <citation type="journal article" date="2022" name="IScience">
        <title>Evolution of zygomycete secretomes and the origins of terrestrial fungal ecologies.</title>
        <authorList>
            <person name="Chang Y."/>
            <person name="Wang Y."/>
            <person name="Mondo S."/>
            <person name="Ahrendt S."/>
            <person name="Andreopoulos W."/>
            <person name="Barry K."/>
            <person name="Beard J."/>
            <person name="Benny G.L."/>
            <person name="Blankenship S."/>
            <person name="Bonito G."/>
            <person name="Cuomo C."/>
            <person name="Desiro A."/>
            <person name="Gervers K.A."/>
            <person name="Hundley H."/>
            <person name="Kuo A."/>
            <person name="LaButti K."/>
            <person name="Lang B.F."/>
            <person name="Lipzen A."/>
            <person name="O'Donnell K."/>
            <person name="Pangilinan J."/>
            <person name="Reynolds N."/>
            <person name="Sandor L."/>
            <person name="Smith M.E."/>
            <person name="Tsang A."/>
            <person name="Grigoriev I.V."/>
            <person name="Stajich J.E."/>
            <person name="Spatafora J.W."/>
        </authorList>
    </citation>
    <scope>NUCLEOTIDE SEQUENCE</scope>
    <source>
        <strain evidence="8">RSA 2281</strain>
    </source>
</reference>
<keyword evidence="2" id="KW-0677">Repeat</keyword>
<gene>
    <name evidence="8" type="ORF">BDA99DRAFT_491709</name>
</gene>
<dbReference type="Gene3D" id="3.30.160.60">
    <property type="entry name" value="Classic Zinc Finger"/>
    <property type="match status" value="3"/>
</dbReference>
<keyword evidence="4" id="KW-0862">Zinc</keyword>
<organism evidence="8 9">
    <name type="scientific">Phascolomyces articulosus</name>
    <dbReference type="NCBI Taxonomy" id="60185"/>
    <lineage>
        <taxon>Eukaryota</taxon>
        <taxon>Fungi</taxon>
        <taxon>Fungi incertae sedis</taxon>
        <taxon>Mucoromycota</taxon>
        <taxon>Mucoromycotina</taxon>
        <taxon>Mucoromycetes</taxon>
        <taxon>Mucorales</taxon>
        <taxon>Lichtheimiaceae</taxon>
        <taxon>Phascolomyces</taxon>
    </lineage>
</organism>
<dbReference type="InterPro" id="IPR013087">
    <property type="entry name" value="Znf_C2H2_type"/>
</dbReference>
<keyword evidence="3 5" id="KW-0863">Zinc-finger</keyword>
<sequence length="347" mass="37973">MPAAYGYMPQQQQQQVQLPVKGDQRHKQSSERSNNNRISEEEDKQARIMSSYNSDGFNSIGTAATTGYADPYSNNPSTTISSIVHSPAVAVQDLPTTLPPLNRPMMSNKPDGPRPDPRTGMPYDIREQTPTLRENGPPVTHPHAQHPQHPQHPHPHHQPHPHHPQHPQHPQHPHHHQQQAVAAQAAAELVVGELSPYGCDVPGCYASFPVSSGLFYHMKTAHPTLDGVEKPYRCAMPNCTKRYKNINGLQYHLREAKGTSGHPALTAAANAAASANGEGVGPGLGGAGTVIDERLAKSFKCHAAGCKKAYRTQNGLRYHQSHVHSIPPTTDLRPPPLPPHPPRDIWQ</sequence>
<dbReference type="AlphaFoldDB" id="A0AAD5PJL3"/>
<evidence type="ECO:0000313" key="8">
    <source>
        <dbReference type="EMBL" id="KAI9278281.1"/>
    </source>
</evidence>
<evidence type="ECO:0000256" key="4">
    <source>
        <dbReference type="ARBA" id="ARBA00022833"/>
    </source>
</evidence>
<dbReference type="GO" id="GO:0005634">
    <property type="term" value="C:nucleus"/>
    <property type="evidence" value="ECO:0007669"/>
    <property type="project" value="TreeGrafter"/>
</dbReference>
<dbReference type="GO" id="GO:0008270">
    <property type="term" value="F:zinc ion binding"/>
    <property type="evidence" value="ECO:0007669"/>
    <property type="project" value="UniProtKB-KW"/>
</dbReference>
<feature type="region of interest" description="Disordered" evidence="6">
    <location>
        <begin position="94"/>
        <end position="185"/>
    </location>
</feature>
<protein>
    <recommendedName>
        <fullName evidence="7">C2H2-type domain-containing protein</fullName>
    </recommendedName>
</protein>
<dbReference type="InterPro" id="IPR051580">
    <property type="entry name" value="ZnF-Chromatin_assoc"/>
</dbReference>
<evidence type="ECO:0000256" key="5">
    <source>
        <dbReference type="PROSITE-ProRule" id="PRU00042"/>
    </source>
</evidence>
<dbReference type="EMBL" id="JAIXMP010000001">
    <property type="protein sequence ID" value="KAI9278281.1"/>
    <property type="molecule type" value="Genomic_DNA"/>
</dbReference>
<dbReference type="PANTHER" id="PTHR23057">
    <property type="entry name" value="JUXTAPOSED WITH ANOTHER ZINC FINGER PROTEIN 1"/>
    <property type="match status" value="1"/>
</dbReference>
<feature type="compositionally biased region" description="Basic residues" evidence="6">
    <location>
        <begin position="143"/>
        <end position="177"/>
    </location>
</feature>
<dbReference type="PROSITE" id="PS50157">
    <property type="entry name" value="ZINC_FINGER_C2H2_2"/>
    <property type="match status" value="1"/>
</dbReference>
<reference evidence="8" key="2">
    <citation type="submission" date="2023-02" db="EMBL/GenBank/DDBJ databases">
        <authorList>
            <consortium name="DOE Joint Genome Institute"/>
            <person name="Mondo S.J."/>
            <person name="Chang Y."/>
            <person name="Wang Y."/>
            <person name="Ahrendt S."/>
            <person name="Andreopoulos W."/>
            <person name="Barry K."/>
            <person name="Beard J."/>
            <person name="Benny G.L."/>
            <person name="Blankenship S."/>
            <person name="Bonito G."/>
            <person name="Cuomo C."/>
            <person name="Desiro A."/>
            <person name="Gervers K.A."/>
            <person name="Hundley H."/>
            <person name="Kuo A."/>
            <person name="LaButti K."/>
            <person name="Lang B.F."/>
            <person name="Lipzen A."/>
            <person name="O'Donnell K."/>
            <person name="Pangilinan J."/>
            <person name="Reynolds N."/>
            <person name="Sandor L."/>
            <person name="Smith M.W."/>
            <person name="Tsang A."/>
            <person name="Grigoriev I.V."/>
            <person name="Stajich J.E."/>
            <person name="Spatafora J.W."/>
        </authorList>
    </citation>
    <scope>NUCLEOTIDE SEQUENCE</scope>
    <source>
        <strain evidence="8">RSA 2281</strain>
    </source>
</reference>
<feature type="domain" description="C2H2-type" evidence="7">
    <location>
        <begin position="299"/>
        <end position="325"/>
    </location>
</feature>
<comment type="caution">
    <text evidence="8">The sequence shown here is derived from an EMBL/GenBank/DDBJ whole genome shotgun (WGS) entry which is preliminary data.</text>
</comment>
<feature type="region of interest" description="Disordered" evidence="6">
    <location>
        <begin position="323"/>
        <end position="347"/>
    </location>
</feature>
<dbReference type="SMART" id="SM00355">
    <property type="entry name" value="ZnF_C2H2"/>
    <property type="match status" value="3"/>
</dbReference>
<feature type="region of interest" description="Disordered" evidence="6">
    <location>
        <begin position="1"/>
        <end position="49"/>
    </location>
</feature>
<dbReference type="InterPro" id="IPR036236">
    <property type="entry name" value="Znf_C2H2_sf"/>
</dbReference>
<proteinExistence type="predicted"/>
<name>A0AAD5PJL3_9FUNG</name>
<evidence type="ECO:0000259" key="7">
    <source>
        <dbReference type="PROSITE" id="PS50157"/>
    </source>
</evidence>
<evidence type="ECO:0000256" key="6">
    <source>
        <dbReference type="SAM" id="MobiDB-lite"/>
    </source>
</evidence>
<dbReference type="PANTHER" id="PTHR23057:SF0">
    <property type="entry name" value="JUXTAPOSED WITH ANOTHER ZINC FINGER PROTEIN 1"/>
    <property type="match status" value="1"/>
</dbReference>
<accession>A0AAD5PJL3</accession>